<feature type="transmembrane region" description="Helical" evidence="1">
    <location>
        <begin position="77"/>
        <end position="97"/>
    </location>
</feature>
<reference evidence="3" key="1">
    <citation type="journal article" date="2015" name="PeerJ">
        <title>First genomic representation of candidate bacterial phylum KSB3 points to enhanced environmental sensing as a trigger of wastewater bulking.</title>
        <authorList>
            <person name="Sekiguchi Y."/>
            <person name="Ohashi A."/>
            <person name="Parks D.H."/>
            <person name="Yamauchi T."/>
            <person name="Tyson G.W."/>
            <person name="Hugenholtz P."/>
        </authorList>
    </citation>
    <scope>NUCLEOTIDE SEQUENCE [LARGE SCALE GENOMIC DNA]</scope>
</reference>
<keyword evidence="1" id="KW-0472">Membrane</keyword>
<sequence>MINYSLHYDEKIRGVALAVLAGVIFGTAGIFTRSIAGISPIGIATGRLVFGLLFMTVLVCVQGYGDALKHSLRQYPLLLLALGLISSLHFVLFVLAIQKTLIANALILVNTAPILVLVLAPFLLQEPIRMLDIPGVAITFLGAGMIIGLDNMKLMTEHPVGDFYALGSALCYALYVVLARKLRKIYPSQVIMFWFFGLGSLFLLLGGLWRQDPFLQSPSLKSCIFLGLLGMLPTGIGHFAYNLSLKHLAAAKASTIILLEPVTGTLFAMIFLGEIPPFSSWLGIVIALTGITIASCTHLSETPLPQTREGEHV</sequence>
<feature type="transmembrane region" description="Helical" evidence="1">
    <location>
        <begin position="224"/>
        <end position="241"/>
    </location>
</feature>
<evidence type="ECO:0000259" key="2">
    <source>
        <dbReference type="Pfam" id="PF00892"/>
    </source>
</evidence>
<feature type="transmembrane region" description="Helical" evidence="1">
    <location>
        <begin position="131"/>
        <end position="149"/>
    </location>
</feature>
<keyword evidence="4" id="KW-1185">Reference proteome</keyword>
<feature type="transmembrane region" description="Helical" evidence="1">
    <location>
        <begin position="190"/>
        <end position="209"/>
    </location>
</feature>
<feature type="domain" description="EamA" evidence="2">
    <location>
        <begin position="161"/>
        <end position="295"/>
    </location>
</feature>
<feature type="transmembrane region" description="Helical" evidence="1">
    <location>
        <begin position="253"/>
        <end position="272"/>
    </location>
</feature>
<feature type="transmembrane region" description="Helical" evidence="1">
    <location>
        <begin position="103"/>
        <end position="124"/>
    </location>
</feature>
<protein>
    <recommendedName>
        <fullName evidence="2">EamA domain-containing protein</fullName>
    </recommendedName>
</protein>
<dbReference type="PANTHER" id="PTHR22911">
    <property type="entry name" value="ACYL-MALONYL CONDENSING ENZYME-RELATED"/>
    <property type="match status" value="1"/>
</dbReference>
<dbReference type="InterPro" id="IPR037185">
    <property type="entry name" value="EmrE-like"/>
</dbReference>
<feature type="transmembrane region" description="Helical" evidence="1">
    <location>
        <begin position="161"/>
        <end position="178"/>
    </location>
</feature>
<gene>
    <name evidence="3" type="ORF">U27_06664</name>
</gene>
<dbReference type="GO" id="GO:0016020">
    <property type="term" value="C:membrane"/>
    <property type="evidence" value="ECO:0007669"/>
    <property type="project" value="InterPro"/>
</dbReference>
<keyword evidence="1" id="KW-1133">Transmembrane helix</keyword>
<keyword evidence="1" id="KW-0812">Transmembrane</keyword>
<feature type="transmembrane region" description="Helical" evidence="1">
    <location>
        <begin position="12"/>
        <end position="36"/>
    </location>
</feature>
<evidence type="ECO:0000256" key="1">
    <source>
        <dbReference type="SAM" id="Phobius"/>
    </source>
</evidence>
<feature type="transmembrane region" description="Helical" evidence="1">
    <location>
        <begin position="278"/>
        <end position="299"/>
    </location>
</feature>
<proteinExistence type="predicted"/>
<name>A0A081C524_VECG1</name>
<dbReference type="HOGENOM" id="CLU_033863_0_1_0"/>
<feature type="domain" description="EamA" evidence="2">
    <location>
        <begin position="13"/>
        <end position="147"/>
    </location>
</feature>
<dbReference type="EMBL" id="DF820470">
    <property type="protein sequence ID" value="GAK59679.1"/>
    <property type="molecule type" value="Genomic_DNA"/>
</dbReference>
<organism evidence="3">
    <name type="scientific">Vecturithrix granuli</name>
    <dbReference type="NCBI Taxonomy" id="1499967"/>
    <lineage>
        <taxon>Bacteria</taxon>
        <taxon>Candidatus Moduliflexota</taxon>
        <taxon>Candidatus Vecturitrichia</taxon>
        <taxon>Candidatus Vecturitrichales</taxon>
        <taxon>Candidatus Vecturitrichaceae</taxon>
        <taxon>Candidatus Vecturithrix</taxon>
    </lineage>
</organism>
<dbReference type="InterPro" id="IPR000620">
    <property type="entry name" value="EamA_dom"/>
</dbReference>
<dbReference type="Proteomes" id="UP000030661">
    <property type="component" value="Unassembled WGS sequence"/>
</dbReference>
<dbReference type="SUPFAM" id="SSF103481">
    <property type="entry name" value="Multidrug resistance efflux transporter EmrE"/>
    <property type="match status" value="2"/>
</dbReference>
<dbReference type="eggNOG" id="COG0697">
    <property type="taxonomic scope" value="Bacteria"/>
</dbReference>
<feature type="transmembrane region" description="Helical" evidence="1">
    <location>
        <begin position="48"/>
        <end position="65"/>
    </location>
</feature>
<evidence type="ECO:0000313" key="3">
    <source>
        <dbReference type="EMBL" id="GAK59679.1"/>
    </source>
</evidence>
<dbReference type="Pfam" id="PF00892">
    <property type="entry name" value="EamA"/>
    <property type="match status" value="2"/>
</dbReference>
<dbReference type="AlphaFoldDB" id="A0A081C524"/>
<evidence type="ECO:0000313" key="4">
    <source>
        <dbReference type="Proteomes" id="UP000030661"/>
    </source>
</evidence>
<accession>A0A081C524</accession>
<dbReference type="STRING" id="1499967.U27_06664"/>